<dbReference type="EMBL" id="QJSU01000015">
    <property type="protein sequence ID" value="PYE36471.1"/>
    <property type="molecule type" value="Genomic_DNA"/>
</dbReference>
<dbReference type="RefSeq" id="WP_220034756.1">
    <property type="nucleotide sequence ID" value="NZ_QJSU01000015.1"/>
</dbReference>
<keyword evidence="3" id="KW-1185">Reference proteome</keyword>
<evidence type="ECO:0000313" key="3">
    <source>
        <dbReference type="Proteomes" id="UP000247746"/>
    </source>
</evidence>
<organism evidence="2 3">
    <name type="scientific">Psychrobacter fozii</name>
    <dbReference type="NCBI Taxonomy" id="198480"/>
    <lineage>
        <taxon>Bacteria</taxon>
        <taxon>Pseudomonadati</taxon>
        <taxon>Pseudomonadota</taxon>
        <taxon>Gammaproteobacteria</taxon>
        <taxon>Moraxellales</taxon>
        <taxon>Moraxellaceae</taxon>
        <taxon>Psychrobacter</taxon>
    </lineage>
</organism>
<dbReference type="Pfam" id="PF01161">
    <property type="entry name" value="PBP"/>
    <property type="match status" value="1"/>
</dbReference>
<keyword evidence="1" id="KW-0732">Signal</keyword>
<feature type="chain" id="PRO_5016164311" description="Phosphatidylethanolamine-binding protein" evidence="1">
    <location>
        <begin position="33"/>
        <end position="177"/>
    </location>
</feature>
<feature type="signal peptide" evidence="1">
    <location>
        <begin position="1"/>
        <end position="32"/>
    </location>
</feature>
<evidence type="ECO:0000256" key="1">
    <source>
        <dbReference type="SAM" id="SignalP"/>
    </source>
</evidence>
<sequence>MSTFIQSLVRSKSIIKHLSLLTLLTMSSYAFALDVNFVDSKWDGATIPKGQQCQKFDGVNPGTPKLSVSDIPAGSDSVVLVYSDRDSKKMNNGGHGIMNYTLPKGATAVQLPTVAGHSYEMPKGFEIIAEHRGAGWDKEGAYMPPCSGGSGHEYYVTVQTYKGNTVTAETVLELGKF</sequence>
<gene>
    <name evidence="2" type="ORF">DFP82_1157</name>
</gene>
<protein>
    <recommendedName>
        <fullName evidence="4">Phosphatidylethanolamine-binding protein</fullName>
    </recommendedName>
</protein>
<dbReference type="InterPro" id="IPR008914">
    <property type="entry name" value="PEBP"/>
</dbReference>
<proteinExistence type="predicted"/>
<dbReference type="Gene3D" id="3.90.280.10">
    <property type="entry name" value="PEBP-like"/>
    <property type="match status" value="1"/>
</dbReference>
<name>A0A2V4USW1_9GAMM</name>
<evidence type="ECO:0000313" key="2">
    <source>
        <dbReference type="EMBL" id="PYE36471.1"/>
    </source>
</evidence>
<dbReference type="Proteomes" id="UP000247746">
    <property type="component" value="Unassembled WGS sequence"/>
</dbReference>
<comment type="caution">
    <text evidence="2">The sequence shown here is derived from an EMBL/GenBank/DDBJ whole genome shotgun (WGS) entry which is preliminary data.</text>
</comment>
<evidence type="ECO:0008006" key="4">
    <source>
        <dbReference type="Google" id="ProtNLM"/>
    </source>
</evidence>
<accession>A0A2V4USW1</accession>
<dbReference type="AlphaFoldDB" id="A0A2V4USW1"/>
<reference evidence="2 3" key="1">
    <citation type="submission" date="2018-06" db="EMBL/GenBank/DDBJ databases">
        <title>Genomic Encyclopedia of Type Strains, Phase III (KMG-III): the genomes of soil and plant-associated and newly described type strains.</title>
        <authorList>
            <person name="Whitman W."/>
        </authorList>
    </citation>
    <scope>NUCLEOTIDE SEQUENCE [LARGE SCALE GENOMIC DNA]</scope>
    <source>
        <strain evidence="2 3">CECT 5889</strain>
    </source>
</reference>
<dbReference type="InterPro" id="IPR036610">
    <property type="entry name" value="PEBP-like_sf"/>
</dbReference>